<gene>
    <name evidence="2" type="ORF">EKD02_00360</name>
</gene>
<dbReference type="Pfam" id="PF25583">
    <property type="entry name" value="WCX"/>
    <property type="match status" value="1"/>
</dbReference>
<dbReference type="EMBL" id="RXYK01000001">
    <property type="protein sequence ID" value="RTY39883.1"/>
    <property type="molecule type" value="Genomic_DNA"/>
</dbReference>
<dbReference type="Proteomes" id="UP000279908">
    <property type="component" value="Unassembled WGS sequence"/>
</dbReference>
<evidence type="ECO:0000259" key="1">
    <source>
        <dbReference type="Pfam" id="PF25583"/>
    </source>
</evidence>
<dbReference type="InterPro" id="IPR051534">
    <property type="entry name" value="CBASS_pafABC_assoc_protein"/>
</dbReference>
<organism evidence="2 3">
    <name type="scientific">Chlorobium phaeovibrioides</name>
    <dbReference type="NCBI Taxonomy" id="1094"/>
    <lineage>
        <taxon>Bacteria</taxon>
        <taxon>Pseudomonadati</taxon>
        <taxon>Chlorobiota</taxon>
        <taxon>Chlorobiia</taxon>
        <taxon>Chlorobiales</taxon>
        <taxon>Chlorobiaceae</taxon>
        <taxon>Chlorobium/Pelodictyon group</taxon>
        <taxon>Chlorobium</taxon>
    </lineage>
</organism>
<evidence type="ECO:0000313" key="3">
    <source>
        <dbReference type="Proteomes" id="UP000279908"/>
    </source>
</evidence>
<evidence type="ECO:0000313" key="2">
    <source>
        <dbReference type="EMBL" id="RTY39883.1"/>
    </source>
</evidence>
<dbReference type="PANTHER" id="PTHR34580:SF9">
    <property type="entry name" value="SLL5097 PROTEIN"/>
    <property type="match status" value="1"/>
</dbReference>
<accession>A0A3S0LR84</accession>
<dbReference type="AlphaFoldDB" id="A0A3S0LR84"/>
<protein>
    <submittedName>
        <fullName evidence="2">WYL domain-containing transcriptional regulator</fullName>
    </submittedName>
</protein>
<reference evidence="2 3" key="1">
    <citation type="submission" date="2018-12" db="EMBL/GenBank/DDBJ databases">
        <authorList>
            <person name="Lunina O.N."/>
            <person name="Grouzdev D.S."/>
            <person name="Gorlenko V.M."/>
            <person name="Savvichev A.S."/>
        </authorList>
    </citation>
    <scope>NUCLEOTIDE SEQUENCE [LARGE SCALE GENOMIC DNA]</scope>
    <source>
        <strain evidence="2 3">BrKhr-17</strain>
    </source>
</reference>
<comment type="caution">
    <text evidence="2">The sequence shown here is derived from an EMBL/GenBank/DDBJ whole genome shotgun (WGS) entry which is preliminary data.</text>
</comment>
<sequence>MCEFRPPMVRMQYVDRQLQANLYPSCIGIARYFEVSPKSIQGDIRYMKDMLGAPIAYDSRRRGYCYLREWKLFPDSERGRLEAESLMAVNKVLAQYEGTPMYDEVGRALHKVLQYFPVADSGGFSCDSDLSMSLEQRQGVPRAHVVITFSAHHAQWIRTGMWHSAQTFQEHGDGSVTLSMDVGSLEGVKRWVMRFGAGVRVISPEELRNMIKDEVVRMGMVYLDMQDSFPESGE</sequence>
<proteinExistence type="predicted"/>
<feature type="domain" description="WCX" evidence="1">
    <location>
        <begin position="142"/>
        <end position="218"/>
    </location>
</feature>
<dbReference type="PANTHER" id="PTHR34580">
    <property type="match status" value="1"/>
</dbReference>
<name>A0A3S0LR84_CHLPH</name>
<dbReference type="InterPro" id="IPR057727">
    <property type="entry name" value="WCX_dom"/>
</dbReference>